<reference evidence="8" key="2">
    <citation type="submission" date="2011-03" db="EMBL/GenBank/DDBJ databases">
        <title>The complete genome of Hippea maritima DSM 10411.</title>
        <authorList>
            <consortium name="US DOE Joint Genome Institute (JGI-PGF)"/>
            <person name="Lucas S."/>
            <person name="Copeland A."/>
            <person name="Lapidus A."/>
            <person name="Bruce D."/>
            <person name="Goodwin L."/>
            <person name="Pitluck S."/>
            <person name="Peters L."/>
            <person name="Kyrpides N."/>
            <person name="Mavromatis K."/>
            <person name="Pagani I."/>
            <person name="Ivanova N."/>
            <person name="Mikhailova N."/>
            <person name="Lu M."/>
            <person name="Detter J.C."/>
            <person name="Tapia R."/>
            <person name="Han C."/>
            <person name="Land M."/>
            <person name="Hauser L."/>
            <person name="Markowitz V."/>
            <person name="Cheng J.-F."/>
            <person name="Hugenholtz P."/>
            <person name="Woyke T."/>
            <person name="Wu D."/>
            <person name="Spring S."/>
            <person name="Schroeder M."/>
            <person name="Brambilla E."/>
            <person name="Klenk H.-P."/>
            <person name="Eisen J.A."/>
        </authorList>
    </citation>
    <scope>NUCLEOTIDE SEQUENCE [LARGE SCALE GENOMIC DNA]</scope>
    <source>
        <strain evidence="8">ATCC 700847 / DSM 10411 / MH2</strain>
    </source>
</reference>
<reference evidence="7 8" key="1">
    <citation type="journal article" date="2011" name="Stand. Genomic Sci.">
        <title>Complete genome sequence of the thermophilic sulfur-reducer Hippea maritima type strain (MH(2)).</title>
        <authorList>
            <person name="Huntemann M."/>
            <person name="Lu M."/>
            <person name="Nolan M."/>
            <person name="Lapidus A."/>
            <person name="Lucas S."/>
            <person name="Hammon N."/>
            <person name="Deshpande S."/>
            <person name="Cheng J.F."/>
            <person name="Tapia R."/>
            <person name="Han C."/>
            <person name="Goodwin L."/>
            <person name="Pitluck S."/>
            <person name="Liolios K."/>
            <person name="Pagani I."/>
            <person name="Ivanova N."/>
            <person name="Ovchinikova G."/>
            <person name="Pati A."/>
            <person name="Chen A."/>
            <person name="Palaniappan K."/>
            <person name="Land M."/>
            <person name="Hauser L."/>
            <person name="Jeffries C.D."/>
            <person name="Detter J.C."/>
            <person name="Brambilla E.M."/>
            <person name="Rohde M."/>
            <person name="Spring S."/>
            <person name="Goker M."/>
            <person name="Woyke T."/>
            <person name="Bristow J."/>
            <person name="Eisen J.A."/>
            <person name="Markowitz V."/>
            <person name="Hugenholtz P."/>
            <person name="Kyrpides N.C."/>
            <person name="Klenk H.P."/>
            <person name="Mavromatis K."/>
        </authorList>
    </citation>
    <scope>NUCLEOTIDE SEQUENCE [LARGE SCALE GENOMIC DNA]</scope>
    <source>
        <strain evidence="8">ATCC 700847 / DSM 10411 / MH2</strain>
    </source>
</reference>
<protein>
    <submittedName>
        <fullName evidence="7">Polysaccharide biosynthesis protein</fullName>
    </submittedName>
</protein>
<feature type="transmembrane region" description="Helical" evidence="6">
    <location>
        <begin position="302"/>
        <end position="328"/>
    </location>
</feature>
<gene>
    <name evidence="7" type="ordered locus">Hipma_1702</name>
</gene>
<proteinExistence type="predicted"/>
<dbReference type="InterPro" id="IPR050833">
    <property type="entry name" value="Poly_Biosynth_Transport"/>
</dbReference>
<dbReference type="EMBL" id="CP002606">
    <property type="protein sequence ID" value="AEA34644.1"/>
    <property type="molecule type" value="Genomic_DNA"/>
</dbReference>
<name>F2LUX5_HIPMA</name>
<feature type="transmembrane region" description="Helical" evidence="6">
    <location>
        <begin position="374"/>
        <end position="392"/>
    </location>
</feature>
<accession>F2LUX5</accession>
<feature type="transmembrane region" description="Helical" evidence="6">
    <location>
        <begin position="155"/>
        <end position="175"/>
    </location>
</feature>
<feature type="transmembrane region" description="Helical" evidence="6">
    <location>
        <begin position="340"/>
        <end position="362"/>
    </location>
</feature>
<dbReference type="GO" id="GO:0005886">
    <property type="term" value="C:plasma membrane"/>
    <property type="evidence" value="ECO:0007669"/>
    <property type="project" value="UniProtKB-SubCell"/>
</dbReference>
<evidence type="ECO:0000256" key="2">
    <source>
        <dbReference type="ARBA" id="ARBA00022475"/>
    </source>
</evidence>
<dbReference type="Pfam" id="PF01943">
    <property type="entry name" value="Polysacc_synt"/>
    <property type="match status" value="1"/>
</dbReference>
<evidence type="ECO:0000256" key="4">
    <source>
        <dbReference type="ARBA" id="ARBA00022989"/>
    </source>
</evidence>
<dbReference type="InParanoid" id="F2LUX5"/>
<dbReference type="eggNOG" id="COG2244">
    <property type="taxonomic scope" value="Bacteria"/>
</dbReference>
<feature type="transmembrane region" description="Helical" evidence="6">
    <location>
        <begin position="21"/>
        <end position="39"/>
    </location>
</feature>
<evidence type="ECO:0000313" key="7">
    <source>
        <dbReference type="EMBL" id="AEA34644.1"/>
    </source>
</evidence>
<feature type="transmembrane region" description="Helical" evidence="6">
    <location>
        <begin position="51"/>
        <end position="72"/>
    </location>
</feature>
<dbReference type="CDD" id="cd13128">
    <property type="entry name" value="MATE_Wzx_like"/>
    <property type="match status" value="1"/>
</dbReference>
<keyword evidence="4 6" id="KW-1133">Transmembrane helix</keyword>
<dbReference type="InterPro" id="IPR002797">
    <property type="entry name" value="Polysacc_synth"/>
</dbReference>
<keyword evidence="2" id="KW-1003">Cell membrane</keyword>
<keyword evidence="3 6" id="KW-0812">Transmembrane</keyword>
<feature type="transmembrane region" description="Helical" evidence="6">
    <location>
        <begin position="398"/>
        <end position="417"/>
    </location>
</feature>
<feature type="transmembrane region" description="Helical" evidence="6">
    <location>
        <begin position="124"/>
        <end position="143"/>
    </location>
</feature>
<comment type="subcellular location">
    <subcellularLocation>
        <location evidence="1">Cell membrane</location>
        <topology evidence="1">Multi-pass membrane protein</topology>
    </subcellularLocation>
</comment>
<organism evidence="7 8">
    <name type="scientific">Hippea maritima (strain ATCC 700847 / DSM 10411 / MH2)</name>
    <dbReference type="NCBI Taxonomy" id="760142"/>
    <lineage>
        <taxon>Bacteria</taxon>
        <taxon>Pseudomonadati</taxon>
        <taxon>Campylobacterota</taxon>
        <taxon>Desulfurellia</taxon>
        <taxon>Desulfurellales</taxon>
        <taxon>Hippeaceae</taxon>
        <taxon>Hippea</taxon>
    </lineage>
</organism>
<dbReference type="STRING" id="760142.Hipma_1702"/>
<feature type="transmembrane region" description="Helical" evidence="6">
    <location>
        <begin position="181"/>
        <end position="202"/>
    </location>
</feature>
<dbReference type="RefSeq" id="WP_013682667.1">
    <property type="nucleotide sequence ID" value="NC_015318.1"/>
</dbReference>
<evidence type="ECO:0000256" key="5">
    <source>
        <dbReference type="ARBA" id="ARBA00023136"/>
    </source>
</evidence>
<evidence type="ECO:0000256" key="3">
    <source>
        <dbReference type="ARBA" id="ARBA00022692"/>
    </source>
</evidence>
<dbReference type="AlphaFoldDB" id="F2LUX5"/>
<dbReference type="PANTHER" id="PTHR30250:SF11">
    <property type="entry name" value="O-ANTIGEN TRANSPORTER-RELATED"/>
    <property type="match status" value="1"/>
</dbReference>
<sequence>MIKKIKQKFQKEEHKRLLSNFISLAILQGANYILPLITFPYLVRVLGVEKFGLLAFAGATIAYFNILTDYGFNLTATREVSIYRDNKEKLNEIFSSVMIIKFILMIVSFLLLLILVFSFNKFKVHYVVFLLTFGMVIGQVMFPQWFFQGIERMKYITFLNILAKVIFTIAIFIFIHNESDYWKVPLINSLGFIAAGIIALYIIMKDFKIKLKFQSLQILKKYFIDGWHIFVANFAGNFYRNFNTLLLGFLSNNLYVGYYSIAERIIKIIQTLQNIAGNTVFPYFSNKFSHNKKYFFDFTNKYLKYIIGIYLLMVFLTFIFSSFIVYLVEGSYQKNIILDLKIMSIVILIGGLNYYFGVLGLITMGYKKEFSRAIIITGVSNIILSFILVYLFKDMGASIALVLSEVILLMILLKYYLKVKSYVR</sequence>
<feature type="transmembrane region" description="Helical" evidence="6">
    <location>
        <begin position="93"/>
        <end position="118"/>
    </location>
</feature>
<keyword evidence="8" id="KW-1185">Reference proteome</keyword>
<dbReference type="Proteomes" id="UP000008139">
    <property type="component" value="Chromosome"/>
</dbReference>
<dbReference type="FunCoup" id="F2LUX5">
    <property type="interactions" value="31"/>
</dbReference>
<evidence type="ECO:0000313" key="8">
    <source>
        <dbReference type="Proteomes" id="UP000008139"/>
    </source>
</evidence>
<dbReference type="OrthoDB" id="103403at2"/>
<evidence type="ECO:0000256" key="6">
    <source>
        <dbReference type="SAM" id="Phobius"/>
    </source>
</evidence>
<dbReference type="PANTHER" id="PTHR30250">
    <property type="entry name" value="PST FAMILY PREDICTED COLANIC ACID TRANSPORTER"/>
    <property type="match status" value="1"/>
</dbReference>
<evidence type="ECO:0000256" key="1">
    <source>
        <dbReference type="ARBA" id="ARBA00004651"/>
    </source>
</evidence>
<keyword evidence="5 6" id="KW-0472">Membrane</keyword>
<dbReference type="KEGG" id="hmr:Hipma_1702"/>
<dbReference type="HOGENOM" id="CLU_022017_0_2_7"/>